<dbReference type="PANTHER" id="PTHR38011:SF12">
    <property type="entry name" value="BIFUNCTIONAL DEAMINASE-REDUCTASE DOMAIN PROTEIN"/>
    <property type="match status" value="1"/>
</dbReference>
<keyword evidence="3" id="KW-1185">Reference proteome</keyword>
<organism evidence="2 3">
    <name type="scientific">Microbacterium allomyrinae</name>
    <dbReference type="NCBI Taxonomy" id="2830666"/>
    <lineage>
        <taxon>Bacteria</taxon>
        <taxon>Bacillati</taxon>
        <taxon>Actinomycetota</taxon>
        <taxon>Actinomycetes</taxon>
        <taxon>Micrococcales</taxon>
        <taxon>Microbacteriaceae</taxon>
        <taxon>Microbacterium</taxon>
    </lineage>
</organism>
<proteinExistence type="predicted"/>
<dbReference type="GO" id="GO:0009231">
    <property type="term" value="P:riboflavin biosynthetic process"/>
    <property type="evidence" value="ECO:0007669"/>
    <property type="project" value="InterPro"/>
</dbReference>
<dbReference type="InterPro" id="IPR024072">
    <property type="entry name" value="DHFR-like_dom_sf"/>
</dbReference>
<reference evidence="2" key="1">
    <citation type="submission" date="2021-04" db="EMBL/GenBank/DDBJ databases">
        <title>Microbacterium tenobrionis sp. nov. and Microbacterium allomyrinae sp. nov., isolated from larvae of Tenobrio molitor and Allomyrina dichotoma, respectively.</title>
        <authorList>
            <person name="Lee S.D."/>
        </authorList>
    </citation>
    <scope>NUCLEOTIDE SEQUENCE</scope>
    <source>
        <strain evidence="2">BWT-G7</strain>
    </source>
</reference>
<comment type="caution">
    <text evidence="2">The sequence shown here is derived from an EMBL/GenBank/DDBJ whole genome shotgun (WGS) entry which is preliminary data.</text>
</comment>
<accession>A0A9X1LXJ6</accession>
<dbReference type="InterPro" id="IPR050765">
    <property type="entry name" value="Riboflavin_Biosynth_HTPR"/>
</dbReference>
<sequence>MGNTVLYMSMSLDGYIAGPNETDVNGLGDGGGRLHEWVFPPEGGVNSRIVEEFMATGAVVAGRGTFEPAEGWHGDHHDGVPIWVLSRRAIPGWASDMSAVHYTNDIEAAFREARDAASGKDVLVHGAATAQRALAAGLLDQIEIHLIPVLLGEGRRLFEHLGSQHRELERLRVLAGEGDVTHLRYRIHY</sequence>
<evidence type="ECO:0000313" key="3">
    <source>
        <dbReference type="Proteomes" id="UP001139354"/>
    </source>
</evidence>
<protein>
    <submittedName>
        <fullName evidence="2">Dihydrofolate reductase family protein</fullName>
    </submittedName>
</protein>
<dbReference type="Pfam" id="PF01872">
    <property type="entry name" value="RibD_C"/>
    <property type="match status" value="1"/>
</dbReference>
<feature type="domain" description="Bacterial bifunctional deaminase-reductase C-terminal" evidence="1">
    <location>
        <begin position="6"/>
        <end position="174"/>
    </location>
</feature>
<dbReference type="Proteomes" id="UP001139354">
    <property type="component" value="Unassembled WGS sequence"/>
</dbReference>
<dbReference type="PANTHER" id="PTHR38011">
    <property type="entry name" value="DIHYDROFOLATE REDUCTASE FAMILY PROTEIN (AFU_ORTHOLOGUE AFUA_8G06820)"/>
    <property type="match status" value="1"/>
</dbReference>
<gene>
    <name evidence="2" type="ORF">KEC57_17260</name>
</gene>
<dbReference type="SUPFAM" id="SSF53597">
    <property type="entry name" value="Dihydrofolate reductase-like"/>
    <property type="match status" value="1"/>
</dbReference>
<evidence type="ECO:0000259" key="1">
    <source>
        <dbReference type="Pfam" id="PF01872"/>
    </source>
</evidence>
<dbReference type="AlphaFoldDB" id="A0A9X1LXJ6"/>
<evidence type="ECO:0000313" key="2">
    <source>
        <dbReference type="EMBL" id="MCC2033939.1"/>
    </source>
</evidence>
<dbReference type="InterPro" id="IPR002734">
    <property type="entry name" value="RibDG_C"/>
</dbReference>
<name>A0A9X1LXJ6_9MICO</name>
<dbReference type="GO" id="GO:0008703">
    <property type="term" value="F:5-amino-6-(5-phosphoribosylamino)uracil reductase activity"/>
    <property type="evidence" value="ECO:0007669"/>
    <property type="project" value="InterPro"/>
</dbReference>
<dbReference type="EMBL" id="JAGTTN010000008">
    <property type="protein sequence ID" value="MCC2033939.1"/>
    <property type="molecule type" value="Genomic_DNA"/>
</dbReference>
<dbReference type="Gene3D" id="3.40.430.10">
    <property type="entry name" value="Dihydrofolate Reductase, subunit A"/>
    <property type="match status" value="1"/>
</dbReference>